<feature type="binding site" evidence="11">
    <location>
        <begin position="421"/>
        <end position="428"/>
    </location>
    <ligand>
        <name>ATP</name>
        <dbReference type="ChEBI" id="CHEBI:30616"/>
    </ligand>
</feature>
<name>A0A8H7PRH5_MORIS</name>
<keyword evidence="2 9" id="KW-0645">Protease</keyword>
<dbReference type="InterPro" id="IPR015947">
    <property type="entry name" value="PUA-like_sf"/>
</dbReference>
<dbReference type="Pfam" id="PF22667">
    <property type="entry name" value="Lon_lid"/>
    <property type="match status" value="1"/>
</dbReference>
<evidence type="ECO:0000256" key="8">
    <source>
        <dbReference type="ARBA" id="ARBA00023140"/>
    </source>
</evidence>
<dbReference type="Proteomes" id="UP000654370">
    <property type="component" value="Unassembled WGS sequence"/>
</dbReference>
<dbReference type="Gene3D" id="2.30.130.40">
    <property type="entry name" value="LON domain-like"/>
    <property type="match status" value="1"/>
</dbReference>
<dbReference type="InterPro" id="IPR003959">
    <property type="entry name" value="ATPase_AAA_core"/>
</dbReference>
<evidence type="ECO:0000256" key="2">
    <source>
        <dbReference type="ARBA" id="ARBA00022670"/>
    </source>
</evidence>
<evidence type="ECO:0000256" key="6">
    <source>
        <dbReference type="ARBA" id="ARBA00022840"/>
    </source>
</evidence>
<dbReference type="Pfam" id="PF05362">
    <property type="entry name" value="Lon_C"/>
    <property type="match status" value="1"/>
</dbReference>
<proteinExistence type="inferred from homology"/>
<keyword evidence="18" id="KW-1185">Reference proteome</keyword>
<dbReference type="GO" id="GO:0004252">
    <property type="term" value="F:serine-type endopeptidase activity"/>
    <property type="evidence" value="ECO:0007669"/>
    <property type="project" value="UniProtKB-UniRule"/>
</dbReference>
<evidence type="ECO:0000256" key="10">
    <source>
        <dbReference type="PIRSR" id="PIRSR001174-1"/>
    </source>
</evidence>
<evidence type="ECO:0000256" key="14">
    <source>
        <dbReference type="RuleBase" id="RU000592"/>
    </source>
</evidence>
<evidence type="ECO:0000256" key="5">
    <source>
        <dbReference type="ARBA" id="ARBA00022825"/>
    </source>
</evidence>
<feature type="domain" description="Lon N-terminal" evidence="16">
    <location>
        <begin position="11"/>
        <end position="262"/>
    </location>
</feature>
<evidence type="ECO:0000256" key="12">
    <source>
        <dbReference type="PROSITE-ProRule" id="PRU01122"/>
    </source>
</evidence>
<dbReference type="SMART" id="SM00464">
    <property type="entry name" value="LON"/>
    <property type="match status" value="1"/>
</dbReference>
<dbReference type="PIRSF" id="PIRSF001174">
    <property type="entry name" value="Lon_proteas"/>
    <property type="match status" value="1"/>
</dbReference>
<protein>
    <recommendedName>
        <fullName evidence="9 14">Lon protease homolog</fullName>
        <ecNumber evidence="9 14">3.4.21.-</ecNumber>
    </recommendedName>
</protein>
<dbReference type="FunFam" id="1.20.5.5270:FF:000002">
    <property type="entry name" value="Lon protease homolog"/>
    <property type="match status" value="1"/>
</dbReference>
<organism evidence="17 18">
    <name type="scientific">Mortierella isabellina</name>
    <name type="common">Filamentous fungus</name>
    <name type="synonym">Umbelopsis isabellina</name>
    <dbReference type="NCBI Taxonomy" id="91625"/>
    <lineage>
        <taxon>Eukaryota</taxon>
        <taxon>Fungi</taxon>
        <taxon>Fungi incertae sedis</taxon>
        <taxon>Mucoromycota</taxon>
        <taxon>Mucoromycotina</taxon>
        <taxon>Umbelopsidomycetes</taxon>
        <taxon>Umbelopsidales</taxon>
        <taxon>Umbelopsidaceae</taxon>
        <taxon>Umbelopsis</taxon>
    </lineage>
</organism>
<dbReference type="AlphaFoldDB" id="A0A8H7PRH5"/>
<dbReference type="InterPro" id="IPR014721">
    <property type="entry name" value="Ribsml_uS5_D2-typ_fold_subgr"/>
</dbReference>
<dbReference type="PROSITE" id="PS01046">
    <property type="entry name" value="LON_SER"/>
    <property type="match status" value="1"/>
</dbReference>
<evidence type="ECO:0000256" key="7">
    <source>
        <dbReference type="ARBA" id="ARBA00023016"/>
    </source>
</evidence>
<evidence type="ECO:0000259" key="16">
    <source>
        <dbReference type="PROSITE" id="PS51787"/>
    </source>
</evidence>
<dbReference type="InterPro" id="IPR008268">
    <property type="entry name" value="Peptidase_S16_AS"/>
</dbReference>
<dbReference type="InterPro" id="IPR046336">
    <property type="entry name" value="Lon_prtase_N_sf"/>
</dbReference>
<dbReference type="Gene3D" id="1.20.58.1480">
    <property type="match status" value="1"/>
</dbReference>
<gene>
    <name evidence="17" type="ORF">INT43_001979</name>
</gene>
<keyword evidence="5 9" id="KW-0720">Serine protease</keyword>
<feature type="domain" description="Lon proteolytic" evidence="15">
    <location>
        <begin position="664"/>
        <end position="851"/>
    </location>
</feature>
<dbReference type="EC" id="3.4.21.-" evidence="9 14"/>
<evidence type="ECO:0000256" key="13">
    <source>
        <dbReference type="RuleBase" id="RU000591"/>
    </source>
</evidence>
<dbReference type="PRINTS" id="PR00830">
    <property type="entry name" value="ENDOLAPTASE"/>
</dbReference>
<dbReference type="Gene3D" id="3.40.50.300">
    <property type="entry name" value="P-loop containing nucleotide triphosphate hydrolases"/>
    <property type="match status" value="1"/>
</dbReference>
<feature type="active site" evidence="10 12">
    <location>
        <position position="756"/>
    </location>
</feature>
<keyword evidence="1" id="KW-0963">Cytoplasm</keyword>
<dbReference type="InterPro" id="IPR027417">
    <property type="entry name" value="P-loop_NTPase"/>
</dbReference>
<dbReference type="SUPFAM" id="SSF54211">
    <property type="entry name" value="Ribosomal protein S5 domain 2-like"/>
    <property type="match status" value="1"/>
</dbReference>
<dbReference type="InterPro" id="IPR027065">
    <property type="entry name" value="Lon_Prtase"/>
</dbReference>
<dbReference type="SUPFAM" id="SSF52540">
    <property type="entry name" value="P-loop containing nucleoside triphosphate hydrolases"/>
    <property type="match status" value="1"/>
</dbReference>
<comment type="similarity">
    <text evidence="9 12 13">Belongs to the peptidase S16 family.</text>
</comment>
<dbReference type="InterPro" id="IPR008269">
    <property type="entry name" value="Lon_proteolytic"/>
</dbReference>
<dbReference type="EMBL" id="JAEPQZ010000007">
    <property type="protein sequence ID" value="KAG2179129.1"/>
    <property type="molecule type" value="Genomic_DNA"/>
</dbReference>
<evidence type="ECO:0000256" key="1">
    <source>
        <dbReference type="ARBA" id="ARBA00022490"/>
    </source>
</evidence>
<dbReference type="GO" id="GO:0004176">
    <property type="term" value="F:ATP-dependent peptidase activity"/>
    <property type="evidence" value="ECO:0007669"/>
    <property type="project" value="UniProtKB-UniRule"/>
</dbReference>
<comment type="caution">
    <text evidence="17">The sequence shown here is derived from an EMBL/GenBank/DDBJ whole genome shotgun (WGS) entry which is preliminary data.</text>
</comment>
<keyword evidence="8" id="KW-0576">Peroxisome</keyword>
<evidence type="ECO:0000256" key="3">
    <source>
        <dbReference type="ARBA" id="ARBA00022741"/>
    </source>
</evidence>
<dbReference type="FunFam" id="1.10.8.60:FF:000091">
    <property type="entry name" value="Lon protease homolog 2, peroxisomal"/>
    <property type="match status" value="1"/>
</dbReference>
<evidence type="ECO:0000313" key="18">
    <source>
        <dbReference type="Proteomes" id="UP000654370"/>
    </source>
</evidence>
<dbReference type="Gene3D" id="1.10.8.60">
    <property type="match status" value="1"/>
</dbReference>
<evidence type="ECO:0000256" key="9">
    <source>
        <dbReference type="PIRNR" id="PIRNR001174"/>
    </source>
</evidence>
<dbReference type="FunFam" id="3.30.230.10:FF:000019">
    <property type="entry name" value="Lon protease homolog 2, peroxisomal"/>
    <property type="match status" value="1"/>
</dbReference>
<keyword evidence="6 9" id="KW-0067">ATP-binding</keyword>
<dbReference type="PROSITE" id="PS51787">
    <property type="entry name" value="LON_N"/>
    <property type="match status" value="1"/>
</dbReference>
<dbReference type="FunFam" id="3.40.50.300:FF:000382">
    <property type="entry name" value="Lon protease homolog 2, peroxisomal"/>
    <property type="match status" value="1"/>
</dbReference>
<feature type="active site" evidence="10 12">
    <location>
        <position position="799"/>
    </location>
</feature>
<dbReference type="PROSITE" id="PS51786">
    <property type="entry name" value="LON_PROTEOLYTIC"/>
    <property type="match status" value="1"/>
</dbReference>
<dbReference type="InterPro" id="IPR054594">
    <property type="entry name" value="Lon_lid"/>
</dbReference>
<sequence>MSTIQSVPSTLPVIPLDSKVLLPSVVTKVIVSGDAASYVSKTLKVARKDRSRQAAYVAVVPVCKSAGDKTLKANLDGAYFNKDGEEEKTIKTNKFTIKSKLVSDKNSSKSGVNLFHFGCAARVIQVEKSDNAKETVTLFLQGVCRFRINELNTSDGVLTANVTHYPETNEMHATEDDKEFGDVLLEFRSLSREFISKMKDLKLPGALLAQLAKVVDKSPPSQLANLLASVIETTFDEKLEMLESTDTRARLQRVNEWMTRQLHVLKITQQIQSNVDGKLDKKRREFYLRQQLNAIKEELGEKGDDASASGGDDDELTELKRKLDAAKLSKEAQTVADREMKRLKKLHPSSAEWSVVRTYLDVMADLPWSETSEDVIDIHRAREQLEADHYGLDTAKKRILEYLSVVKVKGDLKAPIICFVGPPGVGKTSLGKSIASATGRDFHRISLGGVRDEADIRGHRRTYVGAMPGLIIHGMRKSGVNNPVFLLDEIDKIVKTSHYGDPAAAMLEVLDPEQNSTFTDHYLNIPFDLSKVLFIATANSIDTIPAPLLDRMEVISLPGYTFDEKLHIAKTYLLPKQIREHGLTENQVCIADEVLLKIIENYTRESGVRNLERTIASIVRFKCVEWADLHEADSADTYNETVQVDDLENILGMQYFEKEIIQNEAIPGVVTGLAYSGSGNGGILMIEATHMPGEGKLQLTGSLGDVIKESAQIALAWVKSHAHALRLTNSPIENIADKRDVHIHFPAGAVSKDGPSAGIALTTALVSLFSGRCVPNTTAMTGEITLRGRVLPVGGIKEKVLSAHRAGIKKVILPARNRKDVSSDIPDSIKKSIEFVYVKNISEVLEAALVLDERGEKLRTPMVITRIESHL</sequence>
<evidence type="ECO:0000256" key="11">
    <source>
        <dbReference type="PIRSR" id="PIRSR001174-2"/>
    </source>
</evidence>
<dbReference type="InterPro" id="IPR020568">
    <property type="entry name" value="Ribosomal_Su5_D2-typ_SF"/>
</dbReference>
<evidence type="ECO:0000313" key="17">
    <source>
        <dbReference type="EMBL" id="KAG2179129.1"/>
    </source>
</evidence>
<dbReference type="InterPro" id="IPR004815">
    <property type="entry name" value="Lon_bac/euk-typ"/>
</dbReference>
<dbReference type="Gene3D" id="1.20.5.5270">
    <property type="match status" value="1"/>
</dbReference>
<dbReference type="GO" id="GO:0006508">
    <property type="term" value="P:proteolysis"/>
    <property type="evidence" value="ECO:0007669"/>
    <property type="project" value="UniProtKB-KW"/>
</dbReference>
<dbReference type="PANTHER" id="PTHR10046">
    <property type="entry name" value="ATP DEPENDENT LON PROTEASE FAMILY MEMBER"/>
    <property type="match status" value="1"/>
</dbReference>
<keyword evidence="4 9" id="KW-0378">Hydrolase</keyword>
<dbReference type="GO" id="GO:0005524">
    <property type="term" value="F:ATP binding"/>
    <property type="evidence" value="ECO:0007669"/>
    <property type="project" value="UniProtKB-KW"/>
</dbReference>
<evidence type="ECO:0000256" key="4">
    <source>
        <dbReference type="ARBA" id="ARBA00022801"/>
    </source>
</evidence>
<dbReference type="Gene3D" id="3.30.230.10">
    <property type="match status" value="1"/>
</dbReference>
<dbReference type="InterPro" id="IPR003593">
    <property type="entry name" value="AAA+_ATPase"/>
</dbReference>
<dbReference type="OrthoDB" id="2411602at2759"/>
<evidence type="ECO:0000259" key="15">
    <source>
        <dbReference type="PROSITE" id="PS51786"/>
    </source>
</evidence>
<reference evidence="17" key="1">
    <citation type="submission" date="2020-12" db="EMBL/GenBank/DDBJ databases">
        <title>Metabolic potential, ecology and presence of endohyphal bacteria is reflected in genomic diversity of Mucoromycotina.</title>
        <authorList>
            <person name="Muszewska A."/>
            <person name="Okrasinska A."/>
            <person name="Steczkiewicz K."/>
            <person name="Drgas O."/>
            <person name="Orlowska M."/>
            <person name="Perlinska-Lenart U."/>
            <person name="Aleksandrzak-Piekarczyk T."/>
            <person name="Szatraj K."/>
            <person name="Zielenkiewicz U."/>
            <person name="Pilsyk S."/>
            <person name="Malc E."/>
            <person name="Mieczkowski P."/>
            <person name="Kruszewska J.S."/>
            <person name="Biernat P."/>
            <person name="Pawlowska J."/>
        </authorList>
    </citation>
    <scope>NUCLEOTIDE SEQUENCE</scope>
    <source>
        <strain evidence="17">WA0000067209</strain>
    </source>
</reference>
<keyword evidence="3 9" id="KW-0547">Nucleotide-binding</keyword>
<dbReference type="Pfam" id="PF00004">
    <property type="entry name" value="AAA"/>
    <property type="match status" value="1"/>
</dbReference>
<dbReference type="SUPFAM" id="SSF88697">
    <property type="entry name" value="PUA domain-like"/>
    <property type="match status" value="1"/>
</dbReference>
<accession>A0A8H7PRH5</accession>
<keyword evidence="7" id="KW-0346">Stress response</keyword>
<dbReference type="GO" id="GO:0030163">
    <property type="term" value="P:protein catabolic process"/>
    <property type="evidence" value="ECO:0007669"/>
    <property type="project" value="InterPro"/>
</dbReference>
<dbReference type="GO" id="GO:0016887">
    <property type="term" value="F:ATP hydrolysis activity"/>
    <property type="evidence" value="ECO:0007669"/>
    <property type="project" value="InterPro"/>
</dbReference>
<dbReference type="CDD" id="cd19500">
    <property type="entry name" value="RecA-like_Lon"/>
    <property type="match status" value="1"/>
</dbReference>
<dbReference type="InterPro" id="IPR003111">
    <property type="entry name" value="Lon_prtase_N"/>
</dbReference>
<dbReference type="Pfam" id="PF02190">
    <property type="entry name" value="LON_substr_bdg"/>
    <property type="match status" value="1"/>
</dbReference>
<dbReference type="NCBIfam" id="TIGR00763">
    <property type="entry name" value="lon"/>
    <property type="match status" value="1"/>
</dbReference>
<dbReference type="SMART" id="SM00382">
    <property type="entry name" value="AAA"/>
    <property type="match status" value="1"/>
</dbReference>